<evidence type="ECO:0000313" key="3">
    <source>
        <dbReference type="EMBL" id="CAB5223403.1"/>
    </source>
</evidence>
<dbReference type="InterPro" id="IPR009425">
    <property type="entry name" value="DSRM_SSAP"/>
</dbReference>
<proteinExistence type="predicted"/>
<accession>A0A6J7X7Y0</accession>
<feature type="region of interest" description="Disordered" evidence="1">
    <location>
        <begin position="176"/>
        <end position="199"/>
    </location>
</feature>
<feature type="domain" description="SSAP RNA binding" evidence="2">
    <location>
        <begin position="46"/>
        <end position="174"/>
    </location>
</feature>
<name>A0A6J7X7Y0_9CAUD</name>
<reference evidence="3" key="1">
    <citation type="submission" date="2020-05" db="EMBL/GenBank/DDBJ databases">
        <authorList>
            <person name="Chiriac C."/>
            <person name="Salcher M."/>
            <person name="Ghai R."/>
            <person name="Kavagutti S V."/>
        </authorList>
    </citation>
    <scope>NUCLEOTIDE SEQUENCE</scope>
</reference>
<dbReference type="Pfam" id="PF06378">
    <property type="entry name" value="SSAP_Sak"/>
    <property type="match status" value="1"/>
</dbReference>
<protein>
    <submittedName>
        <fullName evidence="3">Single-strand annealing protein SAK3</fullName>
    </submittedName>
</protein>
<gene>
    <name evidence="3" type="ORF">UFOVP383_37</name>
</gene>
<dbReference type="EMBL" id="LR798321">
    <property type="protein sequence ID" value="CAB5223403.1"/>
    <property type="molecule type" value="Genomic_DNA"/>
</dbReference>
<feature type="compositionally biased region" description="Low complexity" evidence="1">
    <location>
        <begin position="182"/>
        <end position="199"/>
    </location>
</feature>
<evidence type="ECO:0000259" key="2">
    <source>
        <dbReference type="Pfam" id="PF06378"/>
    </source>
</evidence>
<sequence>MIALPAFQMDSLSSPASLALADRMNGLFSPLSITAEQFLQAYDLPIGEHVEKNYKGLSYLSWPFAFRYLKQEFPGLYVAFEESTLGWPVFGQNGCWLLRPYLTDGCSRTPALVFPLMDNKHNALKELDARAVSDNIQRASVKCIATFTGLGLKLYSGEDIPKSDEKEQPKLALQQEAKKLAPRASAKPAEAPATAAPAGGEAAPAANAVEFDGKASLLAFAKANPFNYGEERASMMAAKNALENLGLSKGEDLKDSGMFANTVVTMLSSWMKENNITVAKAAMVKEVDTLRAICSEGTVDQAIAAVKLFVEGKK</sequence>
<organism evidence="3">
    <name type="scientific">uncultured Caudovirales phage</name>
    <dbReference type="NCBI Taxonomy" id="2100421"/>
    <lineage>
        <taxon>Viruses</taxon>
        <taxon>Duplodnaviria</taxon>
        <taxon>Heunggongvirae</taxon>
        <taxon>Uroviricota</taxon>
        <taxon>Caudoviricetes</taxon>
        <taxon>Peduoviridae</taxon>
        <taxon>Maltschvirus</taxon>
        <taxon>Maltschvirus maltsch</taxon>
    </lineage>
</organism>
<evidence type="ECO:0000256" key="1">
    <source>
        <dbReference type="SAM" id="MobiDB-lite"/>
    </source>
</evidence>